<dbReference type="RefSeq" id="WP_379865341.1">
    <property type="nucleotide sequence ID" value="NZ_JBHTBW010000038.1"/>
</dbReference>
<dbReference type="SUPFAM" id="SSF52317">
    <property type="entry name" value="Class I glutamine amidotransferase-like"/>
    <property type="match status" value="1"/>
</dbReference>
<dbReference type="EMBL" id="JBHTBW010000038">
    <property type="protein sequence ID" value="MFC7441849.1"/>
    <property type="molecule type" value="Genomic_DNA"/>
</dbReference>
<gene>
    <name evidence="2" type="ORF">ACFQNG_12170</name>
</gene>
<evidence type="ECO:0000313" key="2">
    <source>
        <dbReference type="EMBL" id="MFC7441849.1"/>
    </source>
</evidence>
<protein>
    <submittedName>
        <fullName evidence="2">ThuA domain-containing protein</fullName>
    </submittedName>
</protein>
<dbReference type="PANTHER" id="PTHR40469">
    <property type="entry name" value="SECRETED GLYCOSYL HYDROLASE"/>
    <property type="match status" value="1"/>
</dbReference>
<keyword evidence="3" id="KW-1185">Reference proteome</keyword>
<evidence type="ECO:0000313" key="3">
    <source>
        <dbReference type="Proteomes" id="UP001596500"/>
    </source>
</evidence>
<comment type="caution">
    <text evidence="2">The sequence shown here is derived from an EMBL/GenBank/DDBJ whole genome shotgun (WGS) entry which is preliminary data.</text>
</comment>
<dbReference type="Gene3D" id="3.40.50.880">
    <property type="match status" value="1"/>
</dbReference>
<sequence>MEKALILSGGWEGHQPVEVGEILAELLRKEGFAVEHATEQEVLADQEKVRQLDLIIPNWSMGTMKPEWMGHLLEAVRSGVGVAGLHGGMGDAFRNDREYQFMVGGQFVAHPGNDGVTYPVIIENRDHPIMQGIGDFTITSEQYYMHVDPAIQVLATTRFGDVVMPVVWTKKYGEGKVFYCSLGHDVDIVNLPVVRTIMARGMIWAAR</sequence>
<dbReference type="InterPro" id="IPR029010">
    <property type="entry name" value="ThuA-like"/>
</dbReference>
<evidence type="ECO:0000259" key="1">
    <source>
        <dbReference type="Pfam" id="PF06283"/>
    </source>
</evidence>
<dbReference type="PANTHER" id="PTHR40469:SF2">
    <property type="entry name" value="GALACTOSE-BINDING DOMAIN-LIKE SUPERFAMILY PROTEIN"/>
    <property type="match status" value="1"/>
</dbReference>
<name>A0ABW2RLZ4_9BACL</name>
<dbReference type="Pfam" id="PF06283">
    <property type="entry name" value="ThuA"/>
    <property type="match status" value="1"/>
</dbReference>
<accession>A0ABW2RLZ4</accession>
<feature type="domain" description="ThuA-like" evidence="1">
    <location>
        <begin position="3"/>
        <end position="205"/>
    </location>
</feature>
<organism evidence="2 3">
    <name type="scientific">Laceyella putida</name>
    <dbReference type="NCBI Taxonomy" id="110101"/>
    <lineage>
        <taxon>Bacteria</taxon>
        <taxon>Bacillati</taxon>
        <taxon>Bacillota</taxon>
        <taxon>Bacilli</taxon>
        <taxon>Bacillales</taxon>
        <taxon>Thermoactinomycetaceae</taxon>
        <taxon>Laceyella</taxon>
    </lineage>
</organism>
<proteinExistence type="predicted"/>
<dbReference type="Proteomes" id="UP001596500">
    <property type="component" value="Unassembled WGS sequence"/>
</dbReference>
<reference evidence="3" key="1">
    <citation type="journal article" date="2019" name="Int. J. Syst. Evol. Microbiol.">
        <title>The Global Catalogue of Microorganisms (GCM) 10K type strain sequencing project: providing services to taxonomists for standard genome sequencing and annotation.</title>
        <authorList>
            <consortium name="The Broad Institute Genomics Platform"/>
            <consortium name="The Broad Institute Genome Sequencing Center for Infectious Disease"/>
            <person name="Wu L."/>
            <person name="Ma J."/>
        </authorList>
    </citation>
    <scope>NUCLEOTIDE SEQUENCE [LARGE SCALE GENOMIC DNA]</scope>
    <source>
        <strain evidence="3">CGMCC 1.12942</strain>
    </source>
</reference>
<dbReference type="InterPro" id="IPR029062">
    <property type="entry name" value="Class_I_gatase-like"/>
</dbReference>